<keyword evidence="3" id="KW-0813">Transport</keyword>
<evidence type="ECO:0000256" key="12">
    <source>
        <dbReference type="SAM" id="Phobius"/>
    </source>
</evidence>
<dbReference type="PANTHER" id="PTHR42985">
    <property type="entry name" value="SODIUM-COUPLED MONOCARBOXYLATE TRANSPORTER"/>
    <property type="match status" value="1"/>
</dbReference>
<dbReference type="PROSITE" id="PS50283">
    <property type="entry name" value="NA_SOLUT_SYMP_3"/>
    <property type="match status" value="1"/>
</dbReference>
<feature type="transmembrane region" description="Helical" evidence="12">
    <location>
        <begin position="376"/>
        <end position="398"/>
    </location>
</feature>
<feature type="transmembrane region" description="Helical" evidence="12">
    <location>
        <begin position="230"/>
        <end position="249"/>
    </location>
</feature>
<reference evidence="14" key="1">
    <citation type="journal article" date="2019" name="Int. J. Syst. Evol. Microbiol.">
        <title>The Global Catalogue of Microorganisms (GCM) 10K type strain sequencing project: providing services to taxonomists for standard genome sequencing and annotation.</title>
        <authorList>
            <consortium name="The Broad Institute Genomics Platform"/>
            <consortium name="The Broad Institute Genome Sequencing Center for Infectious Disease"/>
            <person name="Wu L."/>
            <person name="Ma J."/>
        </authorList>
    </citation>
    <scope>NUCLEOTIDE SEQUENCE [LARGE SCALE GENOMIC DNA]</scope>
    <source>
        <strain evidence="14">KCTC 19812</strain>
    </source>
</reference>
<evidence type="ECO:0000256" key="11">
    <source>
        <dbReference type="RuleBase" id="RU362091"/>
    </source>
</evidence>
<keyword evidence="5 12" id="KW-0812">Transmembrane</keyword>
<evidence type="ECO:0000256" key="4">
    <source>
        <dbReference type="ARBA" id="ARBA00022475"/>
    </source>
</evidence>
<feature type="transmembrane region" description="Helical" evidence="12">
    <location>
        <begin position="6"/>
        <end position="27"/>
    </location>
</feature>
<feature type="transmembrane region" description="Helical" evidence="12">
    <location>
        <begin position="180"/>
        <end position="201"/>
    </location>
</feature>
<evidence type="ECO:0000256" key="3">
    <source>
        <dbReference type="ARBA" id="ARBA00022448"/>
    </source>
</evidence>
<organism evidence="13 14">
    <name type="scientific">Shivajiella indica</name>
    <dbReference type="NCBI Taxonomy" id="872115"/>
    <lineage>
        <taxon>Bacteria</taxon>
        <taxon>Pseudomonadati</taxon>
        <taxon>Bacteroidota</taxon>
        <taxon>Cytophagia</taxon>
        <taxon>Cytophagales</taxon>
        <taxon>Cyclobacteriaceae</taxon>
        <taxon>Shivajiella</taxon>
    </lineage>
</organism>
<dbReference type="RefSeq" id="WP_380799803.1">
    <property type="nucleotide sequence ID" value="NZ_JBHUIV010000003.1"/>
</dbReference>
<feature type="transmembrane region" description="Helical" evidence="12">
    <location>
        <begin position="42"/>
        <end position="64"/>
    </location>
</feature>
<dbReference type="Gene3D" id="1.20.1730.10">
    <property type="entry name" value="Sodium/glucose cotransporter"/>
    <property type="match status" value="1"/>
</dbReference>
<dbReference type="NCBIfam" id="TIGR00813">
    <property type="entry name" value="sss"/>
    <property type="match status" value="1"/>
</dbReference>
<protein>
    <submittedName>
        <fullName evidence="13">Sodium:solute symporter</fullName>
    </submittedName>
</protein>
<name>A0ABW5B5H0_9BACT</name>
<evidence type="ECO:0000256" key="9">
    <source>
        <dbReference type="ARBA" id="ARBA00023136"/>
    </source>
</evidence>
<keyword evidence="8" id="KW-0406">Ion transport</keyword>
<keyword evidence="10" id="KW-0739">Sodium transport</keyword>
<evidence type="ECO:0000256" key="10">
    <source>
        <dbReference type="ARBA" id="ARBA00023201"/>
    </source>
</evidence>
<gene>
    <name evidence="13" type="ORF">ACFSKV_01435</name>
</gene>
<sequence>MELSLIDLAIFFVYMAGIVGFGVSFYFKNRTGKDYITGGGRLPAWALGMSIFATYVSSISFLALPGNAYQSNWNSFVFSLSIPFAALIAVNFFVPLYRKLQSPSAYTYFENRFGPWVRIYASICYLLTQLARMGAILYLLALPMEALLGWNIPTIIVLTGLLVMIYAMMGGIEAVVWTDAIQGIILISGAIGCLFLIILRIPGGIDQVLEIAKNDHKLSLGSFSLNWSESTFWLVLIYGLFINLQNFGVDQSYIQRYIGARSEKEAKLSTWLGSLLYVPVSLLFFMIGTALYVYYQINTQLLPIELSGLDQADKIFPYFIVSSLPVGLTGLLVASIFAAGMSTLSTSINSSATVILEDHFKKYLSSSLPQQSEISILRTASFAMGLASIGVALAFNGVLSALDAWWALASIFSGGILGLFLLGILTKIKSNLPPVLGVILGLIVIGWISLSDFFQSLGFLSLTIHKNLAIVLGTTAIFFVGFFVGHLIKPFKKP</sequence>
<evidence type="ECO:0000256" key="5">
    <source>
        <dbReference type="ARBA" id="ARBA00022692"/>
    </source>
</evidence>
<evidence type="ECO:0000256" key="7">
    <source>
        <dbReference type="ARBA" id="ARBA00023053"/>
    </source>
</evidence>
<evidence type="ECO:0000313" key="13">
    <source>
        <dbReference type="EMBL" id="MFD2200208.1"/>
    </source>
</evidence>
<dbReference type="InterPro" id="IPR001734">
    <property type="entry name" value="Na/solute_symporter"/>
</dbReference>
<dbReference type="Pfam" id="PF00474">
    <property type="entry name" value="SSF"/>
    <property type="match status" value="1"/>
</dbReference>
<keyword evidence="9 12" id="KW-0472">Membrane</keyword>
<comment type="similarity">
    <text evidence="2 11">Belongs to the sodium:solute symporter (SSF) (TC 2.A.21) family.</text>
</comment>
<feature type="transmembrane region" description="Helical" evidence="12">
    <location>
        <begin position="117"/>
        <end position="141"/>
    </location>
</feature>
<evidence type="ECO:0000256" key="2">
    <source>
        <dbReference type="ARBA" id="ARBA00006434"/>
    </source>
</evidence>
<dbReference type="InterPro" id="IPR038377">
    <property type="entry name" value="Na/Glc_symporter_sf"/>
</dbReference>
<evidence type="ECO:0000256" key="1">
    <source>
        <dbReference type="ARBA" id="ARBA00004651"/>
    </source>
</evidence>
<feature type="transmembrane region" description="Helical" evidence="12">
    <location>
        <begin position="315"/>
        <end position="339"/>
    </location>
</feature>
<feature type="transmembrane region" description="Helical" evidence="12">
    <location>
        <begin position="432"/>
        <end position="450"/>
    </location>
</feature>
<feature type="transmembrane region" description="Helical" evidence="12">
    <location>
        <begin position="470"/>
        <end position="488"/>
    </location>
</feature>
<comment type="subcellular location">
    <subcellularLocation>
        <location evidence="1">Cell membrane</location>
        <topology evidence="1">Multi-pass membrane protein</topology>
    </subcellularLocation>
</comment>
<feature type="transmembrane region" description="Helical" evidence="12">
    <location>
        <begin position="76"/>
        <end position="97"/>
    </location>
</feature>
<keyword evidence="7" id="KW-0915">Sodium</keyword>
<evidence type="ECO:0000256" key="6">
    <source>
        <dbReference type="ARBA" id="ARBA00022989"/>
    </source>
</evidence>
<dbReference type="Proteomes" id="UP001597414">
    <property type="component" value="Unassembled WGS sequence"/>
</dbReference>
<dbReference type="InterPro" id="IPR051163">
    <property type="entry name" value="Sodium:Solute_Symporter_SSF"/>
</dbReference>
<comment type="caution">
    <text evidence="13">The sequence shown here is derived from an EMBL/GenBank/DDBJ whole genome shotgun (WGS) entry which is preliminary data.</text>
</comment>
<dbReference type="PANTHER" id="PTHR42985:SF32">
    <property type="entry name" value="SODIUM IODIDE SYMPORTER"/>
    <property type="match status" value="1"/>
</dbReference>
<accession>A0ABW5B5H0</accession>
<keyword evidence="4" id="KW-1003">Cell membrane</keyword>
<proteinExistence type="inferred from homology"/>
<dbReference type="EMBL" id="JBHUIV010000003">
    <property type="protein sequence ID" value="MFD2200208.1"/>
    <property type="molecule type" value="Genomic_DNA"/>
</dbReference>
<keyword evidence="14" id="KW-1185">Reference proteome</keyword>
<feature type="transmembrane region" description="Helical" evidence="12">
    <location>
        <begin position="147"/>
        <end position="168"/>
    </location>
</feature>
<feature type="transmembrane region" description="Helical" evidence="12">
    <location>
        <begin position="270"/>
        <end position="295"/>
    </location>
</feature>
<evidence type="ECO:0000256" key="8">
    <source>
        <dbReference type="ARBA" id="ARBA00023065"/>
    </source>
</evidence>
<keyword evidence="6 12" id="KW-1133">Transmembrane helix</keyword>
<evidence type="ECO:0000313" key="14">
    <source>
        <dbReference type="Proteomes" id="UP001597414"/>
    </source>
</evidence>
<dbReference type="CDD" id="cd11495">
    <property type="entry name" value="SLC5sbd_NIS-like_u3"/>
    <property type="match status" value="1"/>
</dbReference>
<feature type="transmembrane region" description="Helical" evidence="12">
    <location>
        <begin position="404"/>
        <end position="425"/>
    </location>
</feature>